<feature type="transmembrane region" description="Helical" evidence="2">
    <location>
        <begin position="241"/>
        <end position="264"/>
    </location>
</feature>
<dbReference type="AlphaFoldDB" id="A0AA39MBC1"/>
<comment type="caution">
    <text evidence="4">The sequence shown here is derived from an EMBL/GenBank/DDBJ whole genome shotgun (WGS) entry which is preliminary data.</text>
</comment>
<feature type="domain" description="Major facilitator superfamily (MFS) profile" evidence="3">
    <location>
        <begin position="18"/>
        <end position="437"/>
    </location>
</feature>
<dbReference type="GO" id="GO:0022857">
    <property type="term" value="F:transmembrane transporter activity"/>
    <property type="evidence" value="ECO:0007669"/>
    <property type="project" value="InterPro"/>
</dbReference>
<dbReference type="EMBL" id="JAUCMV010000001">
    <property type="protein sequence ID" value="KAK0427370.1"/>
    <property type="molecule type" value="Genomic_DNA"/>
</dbReference>
<feature type="transmembrane region" description="Helical" evidence="2">
    <location>
        <begin position="184"/>
        <end position="204"/>
    </location>
</feature>
<keyword evidence="2" id="KW-0812">Transmembrane</keyword>
<evidence type="ECO:0000313" key="4">
    <source>
        <dbReference type="EMBL" id="KAK0427370.1"/>
    </source>
</evidence>
<sequence length="469" mass="51686">MIDLFRPRYFGDHTRFVVLFLAVLCHTFLKSNTIVLNFTIICMSGNEAHAPAGAKYNYTKRQSAWLFSIIAIGSLFGSVATIVLSKFSKMRCLFTSFGIISALSTALTPMAASYGFYWLLYVRFLEGFATAVTYPAMGAFTSHWSTLKQAGLYVVIQNACVQLGPLFTMPVSGLLCSSSFGWQWVFYIHGLCTAVCFGVFWLFYRNSPYEHFCVSERELKKIQEGRHINDRVRHRVPYGKVLTSLPIIGVWISYIAIASGYNLFTQYGPIYLNKVLGYNLSETGFAGAAPFLIAIVSKLLAGPISDYTTCVSQRARVLFLAITSQVQLIVCFLLMAFLPKSTAVGAFLACYCVAINANAMSATGTLKSGQLVAAQHSHFVMAIINMIHAVTILLLPHLVNAIAPDNTHSQWSMVFLICGTIVGVCQLCFVFVARAEPAQWTKETKLSVHPIDGLNLVASRSPSRSSMDA</sequence>
<dbReference type="InterPro" id="IPR036259">
    <property type="entry name" value="MFS_trans_sf"/>
</dbReference>
<name>A0AA39MBC1_9BILA</name>
<evidence type="ECO:0000256" key="1">
    <source>
        <dbReference type="ARBA" id="ARBA00004141"/>
    </source>
</evidence>
<feature type="transmembrane region" description="Helical" evidence="2">
    <location>
        <begin position="92"/>
        <end position="112"/>
    </location>
</feature>
<dbReference type="SUPFAM" id="SSF103473">
    <property type="entry name" value="MFS general substrate transporter"/>
    <property type="match status" value="1"/>
</dbReference>
<keyword evidence="2" id="KW-0472">Membrane</keyword>
<organism evidence="4 5">
    <name type="scientific">Steinernema hermaphroditum</name>
    <dbReference type="NCBI Taxonomy" id="289476"/>
    <lineage>
        <taxon>Eukaryota</taxon>
        <taxon>Metazoa</taxon>
        <taxon>Ecdysozoa</taxon>
        <taxon>Nematoda</taxon>
        <taxon>Chromadorea</taxon>
        <taxon>Rhabditida</taxon>
        <taxon>Tylenchina</taxon>
        <taxon>Panagrolaimomorpha</taxon>
        <taxon>Strongyloidoidea</taxon>
        <taxon>Steinernematidae</taxon>
        <taxon>Steinernema</taxon>
    </lineage>
</organism>
<feature type="transmembrane region" description="Helical" evidence="2">
    <location>
        <begin position="284"/>
        <end position="305"/>
    </location>
</feature>
<dbReference type="PROSITE" id="PS50850">
    <property type="entry name" value="MFS"/>
    <property type="match status" value="1"/>
</dbReference>
<feature type="transmembrane region" description="Helical" evidence="2">
    <location>
        <begin position="344"/>
        <end position="366"/>
    </location>
</feature>
<feature type="transmembrane region" description="Helical" evidence="2">
    <location>
        <begin position="152"/>
        <end position="172"/>
    </location>
</feature>
<keyword evidence="5" id="KW-1185">Reference proteome</keyword>
<comment type="subcellular location">
    <subcellularLocation>
        <location evidence="1">Membrane</location>
        <topology evidence="1">Multi-pass membrane protein</topology>
    </subcellularLocation>
</comment>
<dbReference type="Pfam" id="PF07690">
    <property type="entry name" value="MFS_1"/>
    <property type="match status" value="1"/>
</dbReference>
<keyword evidence="2" id="KW-1133">Transmembrane helix</keyword>
<dbReference type="Proteomes" id="UP001175271">
    <property type="component" value="Unassembled WGS sequence"/>
</dbReference>
<dbReference type="PANTHER" id="PTHR45757:SF11">
    <property type="entry name" value="MAJOR FACILITATOR SUPERFAMILY (MFS) PROFILE DOMAIN-CONTAINING PROTEIN"/>
    <property type="match status" value="1"/>
</dbReference>
<evidence type="ECO:0000313" key="5">
    <source>
        <dbReference type="Proteomes" id="UP001175271"/>
    </source>
</evidence>
<dbReference type="PANTHER" id="PTHR45757">
    <property type="entry name" value="PROTEIN CBG23364-RELATED"/>
    <property type="match status" value="1"/>
</dbReference>
<proteinExistence type="predicted"/>
<reference evidence="4" key="1">
    <citation type="submission" date="2023-06" db="EMBL/GenBank/DDBJ databases">
        <title>Genomic analysis of the entomopathogenic nematode Steinernema hermaphroditum.</title>
        <authorList>
            <person name="Schwarz E.M."/>
            <person name="Heppert J.K."/>
            <person name="Baniya A."/>
            <person name="Schwartz H.T."/>
            <person name="Tan C.-H."/>
            <person name="Antoshechkin I."/>
            <person name="Sternberg P.W."/>
            <person name="Goodrich-Blair H."/>
            <person name="Dillman A.R."/>
        </authorList>
    </citation>
    <scope>NUCLEOTIDE SEQUENCE</scope>
    <source>
        <strain evidence="4">PS9179</strain>
        <tissue evidence="4">Whole animal</tissue>
    </source>
</reference>
<feature type="transmembrane region" description="Helical" evidence="2">
    <location>
        <begin position="411"/>
        <end position="433"/>
    </location>
</feature>
<accession>A0AA39MBC1</accession>
<feature type="transmembrane region" description="Helical" evidence="2">
    <location>
        <begin position="317"/>
        <end position="338"/>
    </location>
</feature>
<feature type="transmembrane region" description="Helical" evidence="2">
    <location>
        <begin position="64"/>
        <end position="85"/>
    </location>
</feature>
<evidence type="ECO:0000259" key="3">
    <source>
        <dbReference type="PROSITE" id="PS50850"/>
    </source>
</evidence>
<dbReference type="InterPro" id="IPR020846">
    <property type="entry name" value="MFS_dom"/>
</dbReference>
<evidence type="ECO:0000256" key="2">
    <source>
        <dbReference type="SAM" id="Phobius"/>
    </source>
</evidence>
<gene>
    <name evidence="4" type="ORF">QR680_010193</name>
</gene>
<dbReference type="Gene3D" id="1.20.1250.20">
    <property type="entry name" value="MFS general substrate transporter like domains"/>
    <property type="match status" value="2"/>
</dbReference>
<dbReference type="GO" id="GO:0016020">
    <property type="term" value="C:membrane"/>
    <property type="evidence" value="ECO:0007669"/>
    <property type="project" value="UniProtKB-SubCell"/>
</dbReference>
<feature type="transmembrane region" description="Helical" evidence="2">
    <location>
        <begin position="378"/>
        <end position="399"/>
    </location>
</feature>
<protein>
    <recommendedName>
        <fullName evidence="3">Major facilitator superfamily (MFS) profile domain-containing protein</fullName>
    </recommendedName>
</protein>
<dbReference type="InterPro" id="IPR011701">
    <property type="entry name" value="MFS"/>
</dbReference>